<dbReference type="InterPro" id="IPR008462">
    <property type="entry name" value="CsbD"/>
</dbReference>
<dbReference type="SUPFAM" id="SSF69047">
    <property type="entry name" value="Hypothetical protein YjbJ"/>
    <property type="match status" value="1"/>
</dbReference>
<dbReference type="InterPro" id="IPR036629">
    <property type="entry name" value="YjbJ_sf"/>
</dbReference>
<proteinExistence type="inferred from homology"/>
<sequence length="99" mass="10840">MKSSVEFVLERYTKFFKKETYFMSIPNNDEVEGKAENIGGKIKEGVGNLTGDRSLEAEGEADQAEGQTQETWGKFKRGVGDTIDAVGDAISNTGKDVSR</sequence>
<organism evidence="3">
    <name type="scientific">uncultured Pyrinomonadaceae bacterium</name>
    <dbReference type="NCBI Taxonomy" id="2283094"/>
    <lineage>
        <taxon>Bacteria</taxon>
        <taxon>Pseudomonadati</taxon>
        <taxon>Acidobacteriota</taxon>
        <taxon>Blastocatellia</taxon>
        <taxon>Blastocatellales</taxon>
        <taxon>Pyrinomonadaceae</taxon>
        <taxon>environmental samples</taxon>
    </lineage>
</organism>
<evidence type="ECO:0000313" key="3">
    <source>
        <dbReference type="EMBL" id="CAA9403074.1"/>
    </source>
</evidence>
<reference evidence="3" key="1">
    <citation type="submission" date="2020-02" db="EMBL/GenBank/DDBJ databases">
        <authorList>
            <person name="Meier V. D."/>
        </authorList>
    </citation>
    <scope>NUCLEOTIDE SEQUENCE</scope>
    <source>
        <strain evidence="3">AVDCRST_MAG74</strain>
    </source>
</reference>
<name>A0A6J4P0S5_9BACT</name>
<dbReference type="Gene3D" id="1.10.1470.10">
    <property type="entry name" value="YjbJ"/>
    <property type="match status" value="1"/>
</dbReference>
<evidence type="ECO:0000259" key="2">
    <source>
        <dbReference type="Pfam" id="PF05532"/>
    </source>
</evidence>
<gene>
    <name evidence="3" type="ORF">AVDCRST_MAG74-1764</name>
</gene>
<accession>A0A6J4P0S5</accession>
<dbReference type="AlphaFoldDB" id="A0A6J4P0S5"/>
<evidence type="ECO:0000256" key="1">
    <source>
        <dbReference type="ARBA" id="ARBA00009129"/>
    </source>
</evidence>
<comment type="similarity">
    <text evidence="1">Belongs to the UPF0337 (CsbD) family.</text>
</comment>
<feature type="domain" description="CsbD-like" evidence="2">
    <location>
        <begin position="29"/>
        <end position="76"/>
    </location>
</feature>
<dbReference type="EMBL" id="CADCUR010000148">
    <property type="protein sequence ID" value="CAA9403074.1"/>
    <property type="molecule type" value="Genomic_DNA"/>
</dbReference>
<protein>
    <recommendedName>
        <fullName evidence="2">CsbD-like domain-containing protein</fullName>
    </recommendedName>
</protein>
<dbReference type="Pfam" id="PF05532">
    <property type="entry name" value="CsbD"/>
    <property type="match status" value="1"/>
</dbReference>